<dbReference type="EMBL" id="ML996151">
    <property type="protein sequence ID" value="KAF2734200.1"/>
    <property type="molecule type" value="Genomic_DNA"/>
</dbReference>
<feature type="compositionally biased region" description="Low complexity" evidence="1">
    <location>
        <begin position="1"/>
        <end position="30"/>
    </location>
</feature>
<dbReference type="Proteomes" id="UP000799444">
    <property type="component" value="Unassembled WGS sequence"/>
</dbReference>
<evidence type="ECO:0000256" key="1">
    <source>
        <dbReference type="SAM" id="MobiDB-lite"/>
    </source>
</evidence>
<comment type="caution">
    <text evidence="2">The sequence shown here is derived from an EMBL/GenBank/DDBJ whole genome shotgun (WGS) entry which is preliminary data.</text>
</comment>
<feature type="region of interest" description="Disordered" evidence="1">
    <location>
        <begin position="291"/>
        <end position="332"/>
    </location>
</feature>
<dbReference type="AlphaFoldDB" id="A0A9P4QZA3"/>
<reference evidence="2" key="1">
    <citation type="journal article" date="2020" name="Stud. Mycol.">
        <title>101 Dothideomycetes genomes: a test case for predicting lifestyles and emergence of pathogens.</title>
        <authorList>
            <person name="Haridas S."/>
            <person name="Albert R."/>
            <person name="Binder M."/>
            <person name="Bloem J."/>
            <person name="Labutti K."/>
            <person name="Salamov A."/>
            <person name="Andreopoulos B."/>
            <person name="Baker S."/>
            <person name="Barry K."/>
            <person name="Bills G."/>
            <person name="Bluhm B."/>
            <person name="Cannon C."/>
            <person name="Castanera R."/>
            <person name="Culley D."/>
            <person name="Daum C."/>
            <person name="Ezra D."/>
            <person name="Gonzalez J."/>
            <person name="Henrissat B."/>
            <person name="Kuo A."/>
            <person name="Liang C."/>
            <person name="Lipzen A."/>
            <person name="Lutzoni F."/>
            <person name="Magnuson J."/>
            <person name="Mondo S."/>
            <person name="Nolan M."/>
            <person name="Ohm R."/>
            <person name="Pangilinan J."/>
            <person name="Park H.-J."/>
            <person name="Ramirez L."/>
            <person name="Alfaro M."/>
            <person name="Sun H."/>
            <person name="Tritt A."/>
            <person name="Yoshinaga Y."/>
            <person name="Zwiers L.-H."/>
            <person name="Turgeon B."/>
            <person name="Goodwin S."/>
            <person name="Spatafora J."/>
            <person name="Crous P."/>
            <person name="Grigoriev I."/>
        </authorList>
    </citation>
    <scope>NUCLEOTIDE SEQUENCE</scope>
    <source>
        <strain evidence="2">CBS 125425</strain>
    </source>
</reference>
<protein>
    <submittedName>
        <fullName evidence="2">Uncharacterized protein</fullName>
    </submittedName>
</protein>
<gene>
    <name evidence="2" type="ORF">EJ04DRAFT_523897</name>
</gene>
<feature type="compositionally biased region" description="Basic and acidic residues" evidence="1">
    <location>
        <begin position="58"/>
        <end position="71"/>
    </location>
</feature>
<evidence type="ECO:0000313" key="3">
    <source>
        <dbReference type="Proteomes" id="UP000799444"/>
    </source>
</evidence>
<feature type="compositionally biased region" description="Polar residues" evidence="1">
    <location>
        <begin position="45"/>
        <end position="54"/>
    </location>
</feature>
<feature type="region of interest" description="Disordered" evidence="1">
    <location>
        <begin position="1"/>
        <end position="114"/>
    </location>
</feature>
<sequence>MSSSKKSNLSMSTISGSTGSSSPLPTPKSLVEPTQCAPKKKILRSTKSSNQKSSALGKDSDYEDSHPRDDWVFVSNVSETDNSEPLTAVENGESKETTDRKKRKEFAGDQKARKREQLEINQHMAKAEKAREERRQQRMLDLAKIVLSMHSQSRGESLSLRLSSIPVKASVIPWARNLYLAWSSDPLPLPTNTLSFCPAQLASSSAVFPHLGFLDSVNFTSKRIASSRSTKLDIQTAFIELDTAFQSLHIKQSTGDISEVQRHKSLGFSASSTTSTQTSEHTIMKTRQIVSNTHSTDKTQVQKHAPSDVGPRRVSKHQEESLPKDNVPNQASSHDIGWITAELIAAMRRNIEKSLHGSDRAEEVVDRILNERVRSTLILNIGDATLSDSMREHLEGVGVKLESNKINEQGDDSEQDVYADAAEQNHRQTIGEDRFPYDEHEDCETIDEAQLDYEDSYERTELADGEDWEKWEMPDEVSEMNGTMDAQEAAIKKRNRKSWFGFW</sequence>
<feature type="compositionally biased region" description="Basic and acidic residues" evidence="1">
    <location>
        <begin position="92"/>
        <end position="114"/>
    </location>
</feature>
<name>A0A9P4QZA3_9PLEO</name>
<accession>A0A9P4QZA3</accession>
<evidence type="ECO:0000313" key="2">
    <source>
        <dbReference type="EMBL" id="KAF2734200.1"/>
    </source>
</evidence>
<organism evidence="2 3">
    <name type="scientific">Polyplosphaeria fusca</name>
    <dbReference type="NCBI Taxonomy" id="682080"/>
    <lineage>
        <taxon>Eukaryota</taxon>
        <taxon>Fungi</taxon>
        <taxon>Dikarya</taxon>
        <taxon>Ascomycota</taxon>
        <taxon>Pezizomycotina</taxon>
        <taxon>Dothideomycetes</taxon>
        <taxon>Pleosporomycetidae</taxon>
        <taxon>Pleosporales</taxon>
        <taxon>Tetraplosphaeriaceae</taxon>
        <taxon>Polyplosphaeria</taxon>
    </lineage>
</organism>
<feature type="compositionally biased region" description="Polar residues" evidence="1">
    <location>
        <begin position="75"/>
        <end position="85"/>
    </location>
</feature>
<proteinExistence type="predicted"/>
<keyword evidence="3" id="KW-1185">Reference proteome</keyword>